<dbReference type="SMART" id="SM00813">
    <property type="entry name" value="Alpha-L-AF_C"/>
    <property type="match status" value="1"/>
</dbReference>
<feature type="transmembrane region" description="Helical" evidence="9">
    <location>
        <begin position="391"/>
        <end position="410"/>
    </location>
</feature>
<dbReference type="InterPro" id="IPR055235">
    <property type="entry name" value="ASD1_cat"/>
</dbReference>
<dbReference type="InterPro" id="IPR011701">
    <property type="entry name" value="MFS"/>
</dbReference>
<proteinExistence type="inferred from homology"/>
<feature type="transmembrane region" description="Helical" evidence="9">
    <location>
        <begin position="479"/>
        <end position="497"/>
    </location>
</feature>
<dbReference type="Gene3D" id="2.60.40.1180">
    <property type="entry name" value="Golgi alpha-mannosidase II"/>
    <property type="match status" value="1"/>
</dbReference>
<reference evidence="11" key="2">
    <citation type="submission" date="2021-08" db="EMBL/GenBank/DDBJ databases">
        <authorList>
            <person name="Gostincar C."/>
            <person name="Sun X."/>
            <person name="Song Z."/>
            <person name="Gunde-Cimerman N."/>
        </authorList>
    </citation>
    <scope>NUCLEOTIDE SEQUENCE</scope>
    <source>
        <strain evidence="11">EXF-9298</strain>
    </source>
</reference>
<comment type="catalytic activity">
    <reaction evidence="1">
        <text>Hydrolysis of terminal non-reducing alpha-L-arabinofuranoside residues in alpha-L-arabinosides.</text>
        <dbReference type="EC" id="3.2.1.55"/>
    </reaction>
</comment>
<dbReference type="PANTHER" id="PTHR31776:SF0">
    <property type="entry name" value="ALPHA-L-ARABINOFURANOSIDASE 1"/>
    <property type="match status" value="1"/>
</dbReference>
<keyword evidence="9" id="KW-0472">Membrane</keyword>
<dbReference type="PROSITE" id="PS50850">
    <property type="entry name" value="MFS"/>
    <property type="match status" value="1"/>
</dbReference>
<feature type="transmembrane region" description="Helical" evidence="9">
    <location>
        <begin position="209"/>
        <end position="231"/>
    </location>
</feature>
<dbReference type="Proteomes" id="UP000729357">
    <property type="component" value="Unassembled WGS sequence"/>
</dbReference>
<evidence type="ECO:0000259" key="10">
    <source>
        <dbReference type="PROSITE" id="PS50850"/>
    </source>
</evidence>
<feature type="domain" description="Major facilitator superfamily (MFS) profile" evidence="10">
    <location>
        <begin position="57"/>
        <end position="511"/>
    </location>
</feature>
<dbReference type="InterPro" id="IPR036259">
    <property type="entry name" value="MFS_trans_sf"/>
</dbReference>
<keyword evidence="6" id="KW-0732">Signal</keyword>
<dbReference type="SUPFAM" id="SSF103473">
    <property type="entry name" value="MFS general substrate transporter"/>
    <property type="match status" value="1"/>
</dbReference>
<evidence type="ECO:0000256" key="2">
    <source>
        <dbReference type="ARBA" id="ARBA00004141"/>
    </source>
</evidence>
<keyword evidence="7 11" id="KW-0378">Hydrolase</keyword>
<comment type="caution">
    <text evidence="11">The sequence shown here is derived from an EMBL/GenBank/DDBJ whole genome shotgun (WGS) entry which is preliminary data.</text>
</comment>
<dbReference type="GO" id="GO:0016020">
    <property type="term" value="C:membrane"/>
    <property type="evidence" value="ECO:0007669"/>
    <property type="project" value="UniProtKB-SubCell"/>
</dbReference>
<feature type="transmembrane region" description="Helical" evidence="9">
    <location>
        <begin position="147"/>
        <end position="170"/>
    </location>
</feature>
<dbReference type="SUPFAM" id="SSF51011">
    <property type="entry name" value="Glycosyl hydrolase domain"/>
    <property type="match status" value="1"/>
</dbReference>
<feature type="transmembrane region" description="Helical" evidence="9">
    <location>
        <begin position="58"/>
        <end position="79"/>
    </location>
</feature>
<evidence type="ECO:0000313" key="12">
    <source>
        <dbReference type="Proteomes" id="UP000729357"/>
    </source>
</evidence>
<evidence type="ECO:0000256" key="3">
    <source>
        <dbReference type="ARBA" id="ARBA00004834"/>
    </source>
</evidence>
<dbReference type="Gene3D" id="1.20.1250.20">
    <property type="entry name" value="MFS general substrate transporter like domains"/>
    <property type="match status" value="1"/>
</dbReference>
<feature type="non-terminal residue" evidence="11">
    <location>
        <position position="1163"/>
    </location>
</feature>
<dbReference type="Pfam" id="PF07690">
    <property type="entry name" value="MFS_1"/>
    <property type="match status" value="1"/>
</dbReference>
<keyword evidence="9" id="KW-0812">Transmembrane</keyword>
<evidence type="ECO:0000256" key="5">
    <source>
        <dbReference type="ARBA" id="ARBA00012670"/>
    </source>
</evidence>
<keyword evidence="12" id="KW-1185">Reference proteome</keyword>
<dbReference type="InterPro" id="IPR051563">
    <property type="entry name" value="Glycosyl_Hydrolase_51"/>
</dbReference>
<dbReference type="GO" id="GO:0046373">
    <property type="term" value="P:L-arabinose metabolic process"/>
    <property type="evidence" value="ECO:0007669"/>
    <property type="project" value="InterPro"/>
</dbReference>
<evidence type="ECO:0000256" key="7">
    <source>
        <dbReference type="ARBA" id="ARBA00022801"/>
    </source>
</evidence>
<dbReference type="SUPFAM" id="SSF51445">
    <property type="entry name" value="(Trans)glycosidases"/>
    <property type="match status" value="1"/>
</dbReference>
<dbReference type="InterPro" id="IPR013780">
    <property type="entry name" value="Glyco_hydro_b"/>
</dbReference>
<dbReference type="InterPro" id="IPR010720">
    <property type="entry name" value="Alpha-L-AF_C"/>
</dbReference>
<protein>
    <recommendedName>
        <fullName evidence="5">non-reducing end alpha-L-arabinofuranosidase</fullName>
        <ecNumber evidence="5">3.2.1.55</ecNumber>
    </recommendedName>
</protein>
<feature type="transmembrane region" description="Helical" evidence="9">
    <location>
        <begin position="350"/>
        <end position="370"/>
    </location>
</feature>
<gene>
    <name evidence="11" type="ORF">KCU98_g8096</name>
</gene>
<dbReference type="PANTHER" id="PTHR31776">
    <property type="entry name" value="ALPHA-L-ARABINOFURANOSIDASE 1"/>
    <property type="match status" value="1"/>
</dbReference>
<evidence type="ECO:0000256" key="9">
    <source>
        <dbReference type="SAM" id="Phobius"/>
    </source>
</evidence>
<feature type="transmembrane region" description="Helical" evidence="9">
    <location>
        <begin position="454"/>
        <end position="473"/>
    </location>
</feature>
<dbReference type="InterPro" id="IPR017853">
    <property type="entry name" value="GH"/>
</dbReference>
<dbReference type="GO" id="GO:0022857">
    <property type="term" value="F:transmembrane transporter activity"/>
    <property type="evidence" value="ECO:0007669"/>
    <property type="project" value="InterPro"/>
</dbReference>
<comment type="similarity">
    <text evidence="4">Belongs to the glycosyl hydrolase 51 family.</text>
</comment>
<sequence length="1163" mass="127818">MTTRDYDLDVPGTEQLVDVNHDVDALHQGESDIVLIPRPTECGSDPLTWPKWKKWYQLFLLALYACAFSFGENTLGAAWTTVSEDTGVSLVNMNGGSALNYLLLGLCNIWWISTANKVGRRPVFLFTTLICCLAGIWQGRVNGTAQWFLSNILNGVGTSAYQAVIQLSVFDMFFAHERGMMLSFYLFGQQLGSILGLITGGIISDNLGWRWTQYCVAIIDAGVLVLLMFTFEETLFPRFIFEKIQGVLPDPIKKDLNRITTVQSESQNIQLRDFPRRTYAQKLKLWVYFPEDKTTYFQYLRRPFALFLFPNVVISGCIFAFGCTAGIVSFNTISEILTEPPYNWSTSSTGLVFLAALVGNFVGWLTGVLSDRIVIHLSRKNGGVKEPEMRLWTLCFSFVYAAVGYFLYGFGAQSGAHWMTIAFGVGSMIAHQVSACSIATTYAMECFPGIGGELVVVLAICSSCINFAISYSVQPFIEAAGYGYAFLFFVAASGGNATSPLQYGLMFEDINYSGDGGIYAELIRNRAFQGSTEHPSTLLAYNSVGGTYLSLKNLSQPISSALPTSMNVAIANATSNEVGFSNTGYWGIGVQVQQYTGSFWVKGSYNGKFTASLKSDITNETFATAQVQSHASPNEWVQHNYTFTPTSAAPNSNNSFYLTFDKSGVSGGSLDFTLISLFPPTYKNRPNGLRVDLAEALKALNGKFLRNNLEGDTPPYLWKWNETIGPLKDRPGRPGTWGYENTDGLGLIEYLHWCEDLELEPVLAVWDGFYLGGPVTPQDQLQPWIQFALDELEFLMGSTSTKYGALRASLGYPQPFQINYVEIGNEDNLGGGNSSYSAYRLPMFTSAIKAAYPDITIIASTTTVDPIPDHISLDYHEYSRPDNFVHEFSLFDHYNRSHPILIGEYAVIEGNNASMAAVDWSSNRERLAFPSWEGSVAEAVFLLGAERNSDMIIGASYAPTLQNLNSYQWTPDMISFTADPTKDVLSTSWHMLQLMANHIVTETLPTTGGNFGPAYYVAGYNNQTGSHMLKTAVYNATSDVPVSVSFKGVSAGATATLTVLTAPSHNSYNAPGKPEVVTSTNTTITASADGTFKFSLPNLSVSVLEVRGRATYWAGSWGGPRGAWGHGGFGGWTPSFGSWGLNNWKGTGHNKREMPRGYKEVVF</sequence>
<evidence type="ECO:0000313" key="11">
    <source>
        <dbReference type="EMBL" id="KAG9980507.1"/>
    </source>
</evidence>
<dbReference type="AlphaFoldDB" id="A0A9P8FR04"/>
<dbReference type="Pfam" id="PF22848">
    <property type="entry name" value="ASD1_dom"/>
    <property type="match status" value="1"/>
</dbReference>
<comment type="pathway">
    <text evidence="3">Glycan metabolism; L-arabinan degradation.</text>
</comment>
<reference evidence="11" key="1">
    <citation type="journal article" date="2021" name="J Fungi (Basel)">
        <title>Virulence traits and population genomics of the black yeast Aureobasidium melanogenum.</title>
        <authorList>
            <person name="Cernosa A."/>
            <person name="Sun X."/>
            <person name="Gostincar C."/>
            <person name="Fang C."/>
            <person name="Gunde-Cimerman N."/>
            <person name="Song Z."/>
        </authorList>
    </citation>
    <scope>NUCLEOTIDE SEQUENCE</scope>
    <source>
        <strain evidence="11">EXF-9298</strain>
    </source>
</reference>
<keyword evidence="9" id="KW-1133">Transmembrane helix</keyword>
<dbReference type="EC" id="3.2.1.55" evidence="5"/>
<dbReference type="InterPro" id="IPR020846">
    <property type="entry name" value="MFS_dom"/>
</dbReference>
<feature type="transmembrane region" description="Helical" evidence="9">
    <location>
        <begin position="182"/>
        <end position="203"/>
    </location>
</feature>
<evidence type="ECO:0000256" key="1">
    <source>
        <dbReference type="ARBA" id="ARBA00001462"/>
    </source>
</evidence>
<evidence type="ECO:0000256" key="6">
    <source>
        <dbReference type="ARBA" id="ARBA00022729"/>
    </source>
</evidence>
<keyword evidence="8" id="KW-0325">Glycoprotein</keyword>
<feature type="transmembrane region" description="Helical" evidence="9">
    <location>
        <begin position="91"/>
        <end position="111"/>
    </location>
</feature>
<dbReference type="EMBL" id="JAHFXS010000974">
    <property type="protein sequence ID" value="KAG9980507.1"/>
    <property type="molecule type" value="Genomic_DNA"/>
</dbReference>
<organism evidence="11 12">
    <name type="scientific">Aureobasidium melanogenum</name>
    <name type="common">Aureobasidium pullulans var. melanogenum</name>
    <dbReference type="NCBI Taxonomy" id="46634"/>
    <lineage>
        <taxon>Eukaryota</taxon>
        <taxon>Fungi</taxon>
        <taxon>Dikarya</taxon>
        <taxon>Ascomycota</taxon>
        <taxon>Pezizomycotina</taxon>
        <taxon>Dothideomycetes</taxon>
        <taxon>Dothideomycetidae</taxon>
        <taxon>Dothideales</taxon>
        <taxon>Saccotheciaceae</taxon>
        <taxon>Aureobasidium</taxon>
    </lineage>
</organism>
<comment type="subcellular location">
    <subcellularLocation>
        <location evidence="2">Membrane</location>
        <topology evidence="2">Multi-pass membrane protein</topology>
    </subcellularLocation>
</comment>
<name>A0A9P8FR04_AURME</name>
<feature type="transmembrane region" description="Helical" evidence="9">
    <location>
        <begin position="304"/>
        <end position="330"/>
    </location>
</feature>
<dbReference type="GO" id="GO:0046556">
    <property type="term" value="F:alpha-L-arabinofuranosidase activity"/>
    <property type="evidence" value="ECO:0007669"/>
    <property type="project" value="UniProtKB-EC"/>
</dbReference>
<feature type="transmembrane region" description="Helical" evidence="9">
    <location>
        <begin position="123"/>
        <end position="141"/>
    </location>
</feature>
<evidence type="ECO:0000256" key="8">
    <source>
        <dbReference type="ARBA" id="ARBA00023180"/>
    </source>
</evidence>
<dbReference type="Gene3D" id="3.20.20.80">
    <property type="entry name" value="Glycosidases"/>
    <property type="match status" value="1"/>
</dbReference>
<evidence type="ECO:0000256" key="4">
    <source>
        <dbReference type="ARBA" id="ARBA00007186"/>
    </source>
</evidence>
<accession>A0A9P8FR04</accession>
<dbReference type="Pfam" id="PF06964">
    <property type="entry name" value="Alpha-L-AF_C"/>
    <property type="match status" value="1"/>
</dbReference>